<dbReference type="AlphaFoldDB" id="A0A922TNW0"/>
<reference evidence="6 7" key="1">
    <citation type="journal article" date="2015" name="Genome Announc.">
        <title>Expanding the biotechnology potential of lactobacilli through comparative genomics of 213 strains and associated genera.</title>
        <authorList>
            <person name="Sun Z."/>
            <person name="Harris H.M."/>
            <person name="McCann A."/>
            <person name="Guo C."/>
            <person name="Argimon S."/>
            <person name="Zhang W."/>
            <person name="Yang X."/>
            <person name="Jeffery I.B."/>
            <person name="Cooney J.C."/>
            <person name="Kagawa T.F."/>
            <person name="Liu W."/>
            <person name="Song Y."/>
            <person name="Salvetti E."/>
            <person name="Wrobel A."/>
            <person name="Rasinkangas P."/>
            <person name="Parkhill J."/>
            <person name="Rea M.C."/>
            <person name="O'Sullivan O."/>
            <person name="Ritari J."/>
            <person name="Douillard F.P."/>
            <person name="Paul Ross R."/>
            <person name="Yang R."/>
            <person name="Briner A.E."/>
            <person name="Felis G.E."/>
            <person name="de Vos W.M."/>
            <person name="Barrangou R."/>
            <person name="Klaenhammer T.R."/>
            <person name="Caufield P.W."/>
            <person name="Cui Y."/>
            <person name="Zhang H."/>
            <person name="O'Toole P.W."/>
        </authorList>
    </citation>
    <scope>NUCLEOTIDE SEQUENCE [LARGE SCALE GENOMIC DNA]</scope>
    <source>
        <strain evidence="6 7">DSM 8475</strain>
    </source>
</reference>
<proteinExistence type="predicted"/>
<feature type="transmembrane region" description="Helical" evidence="5">
    <location>
        <begin position="6"/>
        <end position="30"/>
    </location>
</feature>
<dbReference type="GO" id="GO:0015108">
    <property type="term" value="F:chloride transmembrane transporter activity"/>
    <property type="evidence" value="ECO:0007669"/>
    <property type="project" value="InterPro"/>
</dbReference>
<evidence type="ECO:0000313" key="7">
    <source>
        <dbReference type="Proteomes" id="UP000051085"/>
    </source>
</evidence>
<dbReference type="Proteomes" id="UP000051085">
    <property type="component" value="Unassembled WGS sequence"/>
</dbReference>
<dbReference type="Pfam" id="PF00654">
    <property type="entry name" value="Voltage_CLC"/>
    <property type="match status" value="1"/>
</dbReference>
<sequence>MPIFVLGSVLGAIAGIIMIHAGIIPASCYLNIIAISMAAYFGAAEGAPFSAILLVTEMVGSIQQIFPMMMLTFIAYYVSMLLGARPSIYNALRQQMVFKS</sequence>
<name>A0A922TNW0_9LACO</name>
<evidence type="ECO:0000256" key="5">
    <source>
        <dbReference type="SAM" id="Phobius"/>
    </source>
</evidence>
<evidence type="ECO:0000256" key="1">
    <source>
        <dbReference type="ARBA" id="ARBA00004141"/>
    </source>
</evidence>
<gene>
    <name evidence="6" type="ORF">FD34_GL001391</name>
</gene>
<comment type="subcellular location">
    <subcellularLocation>
        <location evidence="1">Membrane</location>
        <topology evidence="1">Multi-pass membrane protein</topology>
    </subcellularLocation>
</comment>
<dbReference type="InterPro" id="IPR001807">
    <property type="entry name" value="ClC"/>
</dbReference>
<protein>
    <submittedName>
        <fullName evidence="6">Chloride transporter, ClC family</fullName>
    </submittedName>
</protein>
<dbReference type="SUPFAM" id="SSF81340">
    <property type="entry name" value="Clc chloride channel"/>
    <property type="match status" value="1"/>
</dbReference>
<keyword evidence="2 5" id="KW-0812">Transmembrane</keyword>
<feature type="transmembrane region" description="Helical" evidence="5">
    <location>
        <begin position="37"/>
        <end position="59"/>
    </location>
</feature>
<accession>A0A922TNW0</accession>
<organism evidence="6 7">
    <name type="scientific">Limosilactobacillus pontis DSM 8475</name>
    <dbReference type="NCBI Taxonomy" id="1423794"/>
    <lineage>
        <taxon>Bacteria</taxon>
        <taxon>Bacillati</taxon>
        <taxon>Bacillota</taxon>
        <taxon>Bacilli</taxon>
        <taxon>Lactobacillales</taxon>
        <taxon>Lactobacillaceae</taxon>
        <taxon>Limosilactobacillus</taxon>
    </lineage>
</organism>
<dbReference type="EMBL" id="AZGO01000037">
    <property type="protein sequence ID" value="KRM37404.1"/>
    <property type="molecule type" value="Genomic_DNA"/>
</dbReference>
<keyword evidence="3 5" id="KW-1133">Transmembrane helix</keyword>
<dbReference type="InterPro" id="IPR014743">
    <property type="entry name" value="Cl-channel_core"/>
</dbReference>
<dbReference type="GO" id="GO:0016020">
    <property type="term" value="C:membrane"/>
    <property type="evidence" value="ECO:0007669"/>
    <property type="project" value="UniProtKB-SubCell"/>
</dbReference>
<dbReference type="Gene3D" id="1.10.3080.10">
    <property type="entry name" value="Clc chloride channel"/>
    <property type="match status" value="1"/>
</dbReference>
<evidence type="ECO:0000256" key="4">
    <source>
        <dbReference type="ARBA" id="ARBA00023136"/>
    </source>
</evidence>
<evidence type="ECO:0000313" key="6">
    <source>
        <dbReference type="EMBL" id="KRM37404.1"/>
    </source>
</evidence>
<feature type="transmembrane region" description="Helical" evidence="5">
    <location>
        <begin position="65"/>
        <end position="84"/>
    </location>
</feature>
<evidence type="ECO:0000256" key="2">
    <source>
        <dbReference type="ARBA" id="ARBA00022692"/>
    </source>
</evidence>
<comment type="caution">
    <text evidence="6">The sequence shown here is derived from an EMBL/GenBank/DDBJ whole genome shotgun (WGS) entry which is preliminary data.</text>
</comment>
<evidence type="ECO:0000256" key="3">
    <source>
        <dbReference type="ARBA" id="ARBA00022989"/>
    </source>
</evidence>
<keyword evidence="4 5" id="KW-0472">Membrane</keyword>